<evidence type="ECO:0000313" key="2">
    <source>
        <dbReference type="Proteomes" id="UP001163321"/>
    </source>
</evidence>
<keyword evidence="2" id="KW-1185">Reference proteome</keyword>
<accession>A0ACC0VR32</accession>
<organism evidence="1 2">
    <name type="scientific">Peronosclerospora sorghi</name>
    <dbReference type="NCBI Taxonomy" id="230839"/>
    <lineage>
        <taxon>Eukaryota</taxon>
        <taxon>Sar</taxon>
        <taxon>Stramenopiles</taxon>
        <taxon>Oomycota</taxon>
        <taxon>Peronosporomycetes</taxon>
        <taxon>Peronosporales</taxon>
        <taxon>Peronosporaceae</taxon>
        <taxon>Peronosclerospora</taxon>
    </lineage>
</organism>
<dbReference type="Proteomes" id="UP001163321">
    <property type="component" value="Chromosome 8"/>
</dbReference>
<proteinExistence type="predicted"/>
<name>A0ACC0VR32_9STRA</name>
<protein>
    <submittedName>
        <fullName evidence="1">Uncharacterized protein</fullName>
    </submittedName>
</protein>
<reference evidence="1 2" key="1">
    <citation type="journal article" date="2022" name="bioRxiv">
        <title>The genome of the oomycete Peronosclerospora sorghi, a cosmopolitan pathogen of maize and sorghum, is inflated with dispersed pseudogenes.</title>
        <authorList>
            <person name="Fletcher K."/>
            <person name="Martin F."/>
            <person name="Isakeit T."/>
            <person name="Cavanaugh K."/>
            <person name="Magill C."/>
            <person name="Michelmore R."/>
        </authorList>
    </citation>
    <scope>NUCLEOTIDE SEQUENCE [LARGE SCALE GENOMIC DNA]</scope>
    <source>
        <strain evidence="1">P6</strain>
    </source>
</reference>
<comment type="caution">
    <text evidence="1">The sequence shown here is derived from an EMBL/GenBank/DDBJ whole genome shotgun (WGS) entry which is preliminary data.</text>
</comment>
<dbReference type="EMBL" id="CM047587">
    <property type="protein sequence ID" value="KAI9907926.1"/>
    <property type="molecule type" value="Genomic_DNA"/>
</dbReference>
<evidence type="ECO:0000313" key="1">
    <source>
        <dbReference type="EMBL" id="KAI9907926.1"/>
    </source>
</evidence>
<gene>
    <name evidence="1" type="ORF">PsorP6_016129</name>
</gene>
<sequence length="318" mass="36857">MATDDKVGCKLHDSVDDEEDREEPGSNEDTEAQHERTLFILNLSFQTTEDELRDFFLAFGAVEYARLVYEKGSGLSKCVGFVRFKSADVPTQVLKRGELPQVDSKQKHKSDWKRLIVSRAVSKTDAEYLLDVNTREHRRRDKRNLYLAYEGTLNVNKISDAEMKLPQMDIDKLRRAICEKKLKLQNPMYFVSPARLSVRNLSTSLDYRELKKFFHDAASTGMRAGNADLSKIKPELLSKAPNPPIKVQLAKVLRDMESAKAREKKLRALAKFEAAVEGDKTERIETNKVWEVKQQLNKRTFGKAFRAEERRIRWFLWR</sequence>